<sequence>MATDKLTDRQIKSASFEKYGKRTKLSDGAGMYLYIQPSGKYWRMKYRFGGKEKTLALGVYPDVPLKLARQRRSDARALIADGIDPNEIKKQEKAAEQEKSDTFKVVAEEWLKLKKGELSEGTLRVARRRLETWAYPKLGHLPVADIKPAKVLETLREIENQGKHETAHRIRQRIGEIYRYAIAEGRAETDPTSALQGLLKTVPTRNRAAITTQAELGSLLKAIEAYGGHASTRAALKLAPMLFLRPGELRNAEWTEIDLESATWVIPGKRMKGTLKAKRAGQVPDHIVPLPRQAVSVLKELHTITGGKNLVFESTRVGRPLSENTINVALRSMGFDGNTMVGHGFRATASTLLHEHGWDHQVIELQLAHKQRDQVAAAYNRSARLKDRTMMMQAWADYLDKLLNQA</sequence>
<dbReference type="InterPro" id="IPR025166">
    <property type="entry name" value="Integrase_DNA_bind_dom"/>
</dbReference>
<proteinExistence type="inferred from homology"/>
<dbReference type="SUPFAM" id="SSF56349">
    <property type="entry name" value="DNA breaking-rejoining enzymes"/>
    <property type="match status" value="1"/>
</dbReference>
<dbReference type="Gene3D" id="1.10.443.10">
    <property type="entry name" value="Intergrase catalytic core"/>
    <property type="match status" value="1"/>
</dbReference>
<reference evidence="8 9" key="1">
    <citation type="submission" date="2019-06" db="EMBL/GenBank/DDBJ databases">
        <title>Enrichment of Autotrophic Halophilic Microorganisms from Red Sea Brine Pool Using Microbial Electrosynthesis System.</title>
        <authorList>
            <person name="Alqahtani M.F."/>
            <person name="Bajracharya S."/>
            <person name="Katuri K.P."/>
            <person name="Ali M."/>
            <person name="Saikaly P.E."/>
        </authorList>
    </citation>
    <scope>NUCLEOTIDE SEQUENCE [LARGE SCALE GENOMIC DNA]</scope>
    <source>
        <strain evidence="8">MES15</strain>
    </source>
</reference>
<dbReference type="Gene3D" id="3.30.160.390">
    <property type="entry name" value="Integrase, DNA-binding domain"/>
    <property type="match status" value="1"/>
</dbReference>
<dbReference type="InterPro" id="IPR038488">
    <property type="entry name" value="Integrase_DNA-bd_sf"/>
</dbReference>
<dbReference type="EMBL" id="VENC01000006">
    <property type="protein sequence ID" value="MTI98183.1"/>
    <property type="molecule type" value="Genomic_DNA"/>
</dbReference>
<feature type="domain" description="Core-binding (CB)" evidence="7">
    <location>
        <begin position="101"/>
        <end position="182"/>
    </location>
</feature>
<keyword evidence="4" id="KW-0233">DNA recombination</keyword>
<comment type="caution">
    <text evidence="8">The sequence shown here is derived from an EMBL/GenBank/DDBJ whole genome shotgun (WGS) entry which is preliminary data.</text>
</comment>
<gene>
    <name evidence="8" type="ORF">FH752_06130</name>
</gene>
<dbReference type="Pfam" id="PF00589">
    <property type="entry name" value="Phage_integrase"/>
    <property type="match status" value="1"/>
</dbReference>
<dbReference type="RefSeq" id="WP_058340673.1">
    <property type="nucleotide sequence ID" value="NZ_CBDIPR010000001.1"/>
</dbReference>
<dbReference type="AlphaFoldDB" id="A0A844HZU1"/>
<comment type="similarity">
    <text evidence="1">Belongs to the 'phage' integrase family.</text>
</comment>
<dbReference type="PANTHER" id="PTHR30629:SF2">
    <property type="entry name" value="PROPHAGE INTEGRASE INTS-RELATED"/>
    <property type="match status" value="1"/>
</dbReference>
<dbReference type="Gene3D" id="1.10.150.130">
    <property type="match status" value="1"/>
</dbReference>
<dbReference type="PROSITE" id="PS51898">
    <property type="entry name" value="TYR_RECOMBINASE"/>
    <property type="match status" value="1"/>
</dbReference>
<dbReference type="Pfam" id="PF22022">
    <property type="entry name" value="Phage_int_M"/>
    <property type="match status" value="1"/>
</dbReference>
<keyword evidence="2" id="KW-0229">DNA integration</keyword>
<evidence type="ECO:0000256" key="2">
    <source>
        <dbReference type="ARBA" id="ARBA00022908"/>
    </source>
</evidence>
<dbReference type="Proteomes" id="UP000431462">
    <property type="component" value="Unassembled WGS sequence"/>
</dbReference>
<evidence type="ECO:0000259" key="7">
    <source>
        <dbReference type="PROSITE" id="PS51900"/>
    </source>
</evidence>
<dbReference type="InterPro" id="IPR050808">
    <property type="entry name" value="Phage_Integrase"/>
</dbReference>
<evidence type="ECO:0000256" key="5">
    <source>
        <dbReference type="PROSITE-ProRule" id="PRU01248"/>
    </source>
</evidence>
<accession>A0A844HZU1</accession>
<evidence type="ECO:0000256" key="3">
    <source>
        <dbReference type="ARBA" id="ARBA00023125"/>
    </source>
</evidence>
<evidence type="ECO:0000256" key="4">
    <source>
        <dbReference type="ARBA" id="ARBA00023172"/>
    </source>
</evidence>
<organism evidence="8 9">
    <name type="scientific">Marinobacter adhaerens</name>
    <dbReference type="NCBI Taxonomy" id="1033846"/>
    <lineage>
        <taxon>Bacteria</taxon>
        <taxon>Pseudomonadati</taxon>
        <taxon>Pseudomonadota</taxon>
        <taxon>Gammaproteobacteria</taxon>
        <taxon>Pseudomonadales</taxon>
        <taxon>Marinobacteraceae</taxon>
        <taxon>Marinobacter</taxon>
    </lineage>
</organism>
<evidence type="ECO:0000313" key="8">
    <source>
        <dbReference type="EMBL" id="MTI98183.1"/>
    </source>
</evidence>
<dbReference type="InterPro" id="IPR002104">
    <property type="entry name" value="Integrase_catalytic"/>
</dbReference>
<dbReference type="PROSITE" id="PS51900">
    <property type="entry name" value="CB"/>
    <property type="match status" value="1"/>
</dbReference>
<keyword evidence="3 5" id="KW-0238">DNA-binding</keyword>
<dbReference type="GO" id="GO:0006310">
    <property type="term" value="P:DNA recombination"/>
    <property type="evidence" value="ECO:0007669"/>
    <property type="project" value="UniProtKB-KW"/>
</dbReference>
<dbReference type="InterPro" id="IPR053876">
    <property type="entry name" value="Phage_int_M"/>
</dbReference>
<dbReference type="GO" id="GO:0015074">
    <property type="term" value="P:DNA integration"/>
    <property type="evidence" value="ECO:0007669"/>
    <property type="project" value="UniProtKB-KW"/>
</dbReference>
<dbReference type="InterPro" id="IPR013762">
    <property type="entry name" value="Integrase-like_cat_sf"/>
</dbReference>
<evidence type="ECO:0000256" key="1">
    <source>
        <dbReference type="ARBA" id="ARBA00008857"/>
    </source>
</evidence>
<dbReference type="InterPro" id="IPR011010">
    <property type="entry name" value="DNA_brk_join_enz"/>
</dbReference>
<evidence type="ECO:0000313" key="9">
    <source>
        <dbReference type="Proteomes" id="UP000431462"/>
    </source>
</evidence>
<dbReference type="Pfam" id="PF13356">
    <property type="entry name" value="Arm-DNA-bind_3"/>
    <property type="match status" value="1"/>
</dbReference>
<dbReference type="InterPro" id="IPR010998">
    <property type="entry name" value="Integrase_recombinase_N"/>
</dbReference>
<evidence type="ECO:0000259" key="6">
    <source>
        <dbReference type="PROSITE" id="PS51898"/>
    </source>
</evidence>
<dbReference type="CDD" id="cd00801">
    <property type="entry name" value="INT_P4_C"/>
    <property type="match status" value="1"/>
</dbReference>
<dbReference type="PANTHER" id="PTHR30629">
    <property type="entry name" value="PROPHAGE INTEGRASE"/>
    <property type="match status" value="1"/>
</dbReference>
<name>A0A844HZU1_9GAMM</name>
<feature type="domain" description="Tyr recombinase" evidence="6">
    <location>
        <begin position="205"/>
        <end position="392"/>
    </location>
</feature>
<dbReference type="InterPro" id="IPR044068">
    <property type="entry name" value="CB"/>
</dbReference>
<protein>
    <submittedName>
        <fullName evidence="8">DUF4102 domain-containing protein</fullName>
    </submittedName>
</protein>
<dbReference type="GO" id="GO:0003677">
    <property type="term" value="F:DNA binding"/>
    <property type="evidence" value="ECO:0007669"/>
    <property type="project" value="UniProtKB-UniRule"/>
</dbReference>